<gene>
    <name evidence="1" type="ORF">L6452_40566</name>
</gene>
<dbReference type="EMBL" id="CM042062">
    <property type="protein sequence ID" value="KAI3669334.1"/>
    <property type="molecule type" value="Genomic_DNA"/>
</dbReference>
<reference evidence="1 2" key="2">
    <citation type="journal article" date="2022" name="Mol. Ecol. Resour.">
        <title>The genomes of chicory, endive, great burdock and yacon provide insights into Asteraceae paleo-polyploidization history and plant inulin production.</title>
        <authorList>
            <person name="Fan W."/>
            <person name="Wang S."/>
            <person name="Wang H."/>
            <person name="Wang A."/>
            <person name="Jiang F."/>
            <person name="Liu H."/>
            <person name="Zhao H."/>
            <person name="Xu D."/>
            <person name="Zhang Y."/>
        </authorList>
    </citation>
    <scope>NUCLEOTIDE SEQUENCE [LARGE SCALE GENOMIC DNA]</scope>
    <source>
        <strain evidence="2">cv. Niubang</strain>
    </source>
</reference>
<evidence type="ECO:0000313" key="2">
    <source>
        <dbReference type="Proteomes" id="UP001055879"/>
    </source>
</evidence>
<sequence length="661" mass="75110">MTRIAKPKHPIEIEGDFDSEIAFNCFNLTALSLLPNHTLEIMVARKFLVHYQDSNFDVDYETDDGFEVFKFQLFSLTAVPPDEQKIFGGADGRIVSDDSDLMAISDKLRLVTIQGENPQLDSEIVKSDEELARMLQAEEEALMFQQFAASGDNRQFEQRVRPYVDQVLLYEDPHRQKAARNTVPVEKVEEKALVALAKEGNLKPSKSELDHAFLLQLLFWFKQTFKWVNSPPCEGCGSETANQGMGVASSSEIAYGASRVELYRCNVCPRITRFPRYNDPIKLLETKKGRCGEWANCFSLYCRSFGYETRLILDFTDHVWTECYSMFLGRWMHLDPCEGIYDTPLLYEKGWNKKLSYTIAIARDGVYDVTKRYTRKWHEVLSRRNITTESAASSILTNITRECRKNLTSMIPALEERDRNEVEELDKNLCSQDDDSLSLPGRLSGDKEWRTLRSEIGSDSLSSSSCPVRKCIDEHVSSIYNAFSPLLSRLAEFSSKNKALEGLHFVRGVLVDLKKSPFKTRRVVIDSNLKDAKFFIRELLPSFNLMLDALSLKSKLEADGKVEICLADEPVRTSMVLPVVFHALDDVLYNIQHCNELSKSSLYWPLLKLNRICCGSVLASGEELPFGIATSAFDGTRLSKWEEPNGSKAKPGNGCLYNFKI</sequence>
<accession>A0ACB8XRE1</accession>
<keyword evidence="2" id="KW-1185">Reference proteome</keyword>
<name>A0ACB8XRE1_ARCLA</name>
<evidence type="ECO:0000313" key="1">
    <source>
        <dbReference type="EMBL" id="KAI3669334.1"/>
    </source>
</evidence>
<organism evidence="1 2">
    <name type="scientific">Arctium lappa</name>
    <name type="common">Greater burdock</name>
    <name type="synonym">Lappa major</name>
    <dbReference type="NCBI Taxonomy" id="4217"/>
    <lineage>
        <taxon>Eukaryota</taxon>
        <taxon>Viridiplantae</taxon>
        <taxon>Streptophyta</taxon>
        <taxon>Embryophyta</taxon>
        <taxon>Tracheophyta</taxon>
        <taxon>Spermatophyta</taxon>
        <taxon>Magnoliopsida</taxon>
        <taxon>eudicotyledons</taxon>
        <taxon>Gunneridae</taxon>
        <taxon>Pentapetalae</taxon>
        <taxon>asterids</taxon>
        <taxon>campanulids</taxon>
        <taxon>Asterales</taxon>
        <taxon>Asteraceae</taxon>
        <taxon>Carduoideae</taxon>
        <taxon>Cardueae</taxon>
        <taxon>Arctiinae</taxon>
        <taxon>Arctium</taxon>
    </lineage>
</organism>
<dbReference type="Proteomes" id="UP001055879">
    <property type="component" value="Linkage Group LG16"/>
</dbReference>
<proteinExistence type="predicted"/>
<comment type="caution">
    <text evidence="1">The sequence shown here is derived from an EMBL/GenBank/DDBJ whole genome shotgun (WGS) entry which is preliminary data.</text>
</comment>
<reference evidence="2" key="1">
    <citation type="journal article" date="2022" name="Mol. Ecol. Resour.">
        <title>The genomes of chicory, endive, great burdock and yacon provide insights into Asteraceae palaeo-polyploidization history and plant inulin production.</title>
        <authorList>
            <person name="Fan W."/>
            <person name="Wang S."/>
            <person name="Wang H."/>
            <person name="Wang A."/>
            <person name="Jiang F."/>
            <person name="Liu H."/>
            <person name="Zhao H."/>
            <person name="Xu D."/>
            <person name="Zhang Y."/>
        </authorList>
    </citation>
    <scope>NUCLEOTIDE SEQUENCE [LARGE SCALE GENOMIC DNA]</scope>
    <source>
        <strain evidence="2">cv. Niubang</strain>
    </source>
</reference>
<protein>
    <submittedName>
        <fullName evidence="1">Uncharacterized protein</fullName>
    </submittedName>
</protein>